<protein>
    <submittedName>
        <fullName evidence="2">RimJ/RimL family protein N-acetyltransferase</fullName>
    </submittedName>
</protein>
<dbReference type="GO" id="GO:0016747">
    <property type="term" value="F:acyltransferase activity, transferring groups other than amino-acyl groups"/>
    <property type="evidence" value="ECO:0007669"/>
    <property type="project" value="InterPro"/>
</dbReference>
<dbReference type="EMBL" id="JACHHO010000002">
    <property type="protein sequence ID" value="MBB5204812.1"/>
    <property type="molecule type" value="Genomic_DNA"/>
</dbReference>
<feature type="domain" description="N-acetyltransferase" evidence="1">
    <location>
        <begin position="20"/>
        <end position="174"/>
    </location>
</feature>
<dbReference type="Pfam" id="PF13302">
    <property type="entry name" value="Acetyltransf_3"/>
    <property type="match status" value="1"/>
</dbReference>
<dbReference type="RefSeq" id="WP_138855545.1">
    <property type="nucleotide sequence ID" value="NZ_CP040709.1"/>
</dbReference>
<organism evidence="2 3">
    <name type="scientific">Inhella inkyongensis</name>
    <dbReference type="NCBI Taxonomy" id="392593"/>
    <lineage>
        <taxon>Bacteria</taxon>
        <taxon>Pseudomonadati</taxon>
        <taxon>Pseudomonadota</taxon>
        <taxon>Betaproteobacteria</taxon>
        <taxon>Burkholderiales</taxon>
        <taxon>Sphaerotilaceae</taxon>
        <taxon>Inhella</taxon>
    </lineage>
</organism>
<name>A0A840S5G3_9BURK</name>
<dbReference type="InterPro" id="IPR051531">
    <property type="entry name" value="N-acetyltransferase"/>
</dbReference>
<dbReference type="Proteomes" id="UP000554837">
    <property type="component" value="Unassembled WGS sequence"/>
</dbReference>
<keyword evidence="3" id="KW-1185">Reference proteome</keyword>
<dbReference type="InterPro" id="IPR016181">
    <property type="entry name" value="Acyl_CoA_acyltransferase"/>
</dbReference>
<dbReference type="InterPro" id="IPR000182">
    <property type="entry name" value="GNAT_dom"/>
</dbReference>
<accession>A0A840S5G3</accession>
<evidence type="ECO:0000313" key="2">
    <source>
        <dbReference type="EMBL" id="MBB5204812.1"/>
    </source>
</evidence>
<gene>
    <name evidence="2" type="ORF">HNQ51_002126</name>
</gene>
<dbReference type="PANTHER" id="PTHR43792">
    <property type="entry name" value="GNAT FAMILY, PUTATIVE (AFU_ORTHOLOGUE AFUA_3G00765)-RELATED-RELATED"/>
    <property type="match status" value="1"/>
</dbReference>
<keyword evidence="2" id="KW-0808">Transferase</keyword>
<evidence type="ECO:0000313" key="3">
    <source>
        <dbReference type="Proteomes" id="UP000554837"/>
    </source>
</evidence>
<dbReference type="Gene3D" id="3.40.630.30">
    <property type="match status" value="1"/>
</dbReference>
<evidence type="ECO:0000259" key="1">
    <source>
        <dbReference type="PROSITE" id="PS51186"/>
    </source>
</evidence>
<dbReference type="AlphaFoldDB" id="A0A840S5G3"/>
<sequence>MSESIELGRRGWTLRAWRADDAASLQPLGNDERIARWMADSWPMPYTAADAQWWVETGSREFGSCWAICLNDRPQGGCGVNPGLGFLRCNAEIGWWLNPDHWGQGLAVQAGRHCIEHALAQTEITRIFAAVHGGNERSMRVAGKLGMTLEGVQRQGAIKQGRVIDRHIYAIYRA</sequence>
<dbReference type="OrthoDB" id="9801656at2"/>
<dbReference type="PROSITE" id="PS51186">
    <property type="entry name" value="GNAT"/>
    <property type="match status" value="1"/>
</dbReference>
<dbReference type="SUPFAM" id="SSF55729">
    <property type="entry name" value="Acyl-CoA N-acyltransferases (Nat)"/>
    <property type="match status" value="1"/>
</dbReference>
<proteinExistence type="predicted"/>
<reference evidence="2 3" key="1">
    <citation type="submission" date="2020-08" db="EMBL/GenBank/DDBJ databases">
        <title>Genomic Encyclopedia of Type Strains, Phase IV (KMG-IV): sequencing the most valuable type-strain genomes for metagenomic binning, comparative biology and taxonomic classification.</title>
        <authorList>
            <person name="Goeker M."/>
        </authorList>
    </citation>
    <scope>NUCLEOTIDE SEQUENCE [LARGE SCALE GENOMIC DNA]</scope>
    <source>
        <strain evidence="2 3">DSM 23958</strain>
    </source>
</reference>
<comment type="caution">
    <text evidence="2">The sequence shown here is derived from an EMBL/GenBank/DDBJ whole genome shotgun (WGS) entry which is preliminary data.</text>
</comment>